<dbReference type="RefSeq" id="WP_051905322.1">
    <property type="nucleotide sequence ID" value="NZ_CP011786.1"/>
</dbReference>
<evidence type="ECO:0000313" key="1">
    <source>
        <dbReference type="EMBL" id="KFI40362.1"/>
    </source>
</evidence>
<evidence type="ECO:0000313" key="2">
    <source>
        <dbReference type="Proteomes" id="UP000029015"/>
    </source>
</evidence>
<reference evidence="1 2" key="1">
    <citation type="submission" date="2014-03" db="EMBL/GenBank/DDBJ databases">
        <title>Genomics of Bifidobacteria.</title>
        <authorList>
            <person name="Ventura M."/>
            <person name="Milani C."/>
            <person name="Lugli G.A."/>
        </authorList>
    </citation>
    <scope>NUCLEOTIDE SEQUENCE [LARGE SCALE GENOMIC DNA]</scope>
    <source>
        <strain evidence="1 2">DSM 22766</strain>
    </source>
</reference>
<dbReference type="OrthoDB" id="3240452at2"/>
<name>A0A086Z1G2_9BIFI</name>
<sequence>MVTALGVAQDADGVGMDALTHRRVIGAHWENPGVVAGLEVSGAAGLRYQASAGVAVCSTGGSDGSVEAYWPGGLTLEAVTAGDGAYPRIDTVYLLADTRAGGQVSLHVAQGTPSASPAHPVVPAGGLRLRDMTMPAGASATISASPMGSVDYAIPYGAKMGRIGYGSNTSSVLQDWSTKWWSQAPAETMMLATDRLVTVKFTWRASVDGEQVGSFYAMPVVDDQDMGDGLDECLVAHVWARQSVEWRMVLEGGRPHRVDVMAKPNLGRPRFTWRGLRTVEVIDEGVAR</sequence>
<accession>A0A086Z1G2</accession>
<comment type="caution">
    <text evidence="1">The sequence shown here is derived from an EMBL/GenBank/DDBJ whole genome shotgun (WGS) entry which is preliminary data.</text>
</comment>
<dbReference type="Proteomes" id="UP000029015">
    <property type="component" value="Unassembled WGS sequence"/>
</dbReference>
<organism evidence="1 2">
    <name type="scientific">Bifidobacterium actinocoloniiforme DSM 22766</name>
    <dbReference type="NCBI Taxonomy" id="1437605"/>
    <lineage>
        <taxon>Bacteria</taxon>
        <taxon>Bacillati</taxon>
        <taxon>Actinomycetota</taxon>
        <taxon>Actinomycetes</taxon>
        <taxon>Bifidobacteriales</taxon>
        <taxon>Bifidobacteriaceae</taxon>
        <taxon>Bifidobacterium</taxon>
    </lineage>
</organism>
<proteinExistence type="predicted"/>
<keyword evidence="2" id="KW-1185">Reference proteome</keyword>
<dbReference type="eggNOG" id="ENOG5031TK5">
    <property type="taxonomic scope" value="Bacteria"/>
</dbReference>
<gene>
    <name evidence="1" type="ORF">BACT_1064</name>
</gene>
<protein>
    <submittedName>
        <fullName evidence="1">Uncharacterized protein</fullName>
    </submittedName>
</protein>
<dbReference type="EMBL" id="JGYK01000001">
    <property type="protein sequence ID" value="KFI40362.1"/>
    <property type="molecule type" value="Genomic_DNA"/>
</dbReference>
<dbReference type="AlphaFoldDB" id="A0A086Z1G2"/>